<dbReference type="PROSITE" id="PS51257">
    <property type="entry name" value="PROKAR_LIPOPROTEIN"/>
    <property type="match status" value="1"/>
</dbReference>
<name>A0A402A3W8_9CHLR</name>
<dbReference type="RefSeq" id="WP_126581195.1">
    <property type="nucleotide sequence ID" value="NZ_BIFR01000001.1"/>
</dbReference>
<organism evidence="1 2">
    <name type="scientific">Tengunoibacter tsumagoiensis</name>
    <dbReference type="NCBI Taxonomy" id="2014871"/>
    <lineage>
        <taxon>Bacteria</taxon>
        <taxon>Bacillati</taxon>
        <taxon>Chloroflexota</taxon>
        <taxon>Ktedonobacteria</taxon>
        <taxon>Ktedonobacterales</taxon>
        <taxon>Dictyobacteraceae</taxon>
        <taxon>Tengunoibacter</taxon>
    </lineage>
</organism>
<keyword evidence="2" id="KW-1185">Reference proteome</keyword>
<evidence type="ECO:0000313" key="1">
    <source>
        <dbReference type="EMBL" id="GCE13691.1"/>
    </source>
</evidence>
<dbReference type="AlphaFoldDB" id="A0A402A3W8"/>
<accession>A0A402A3W8</accession>
<dbReference type="Proteomes" id="UP000287352">
    <property type="component" value="Unassembled WGS sequence"/>
</dbReference>
<comment type="caution">
    <text evidence="1">The sequence shown here is derived from an EMBL/GenBank/DDBJ whole genome shotgun (WGS) entry which is preliminary data.</text>
</comment>
<evidence type="ECO:0000313" key="2">
    <source>
        <dbReference type="Proteomes" id="UP000287352"/>
    </source>
</evidence>
<dbReference type="EMBL" id="BIFR01000001">
    <property type="protein sequence ID" value="GCE13691.1"/>
    <property type="molecule type" value="Genomic_DNA"/>
</dbReference>
<gene>
    <name evidence="1" type="ORF">KTT_35500</name>
</gene>
<sequence length="165" mass="18052">MRLTYVSQGEGRGKKSSLLLLLFFLILLSACMSSSPPQQNEKAHATPTSHSLLTPETTITPFPFETLSNSTGWPEVLRLGNITGMRATQQGYIETKHNYQVVYVCQGTGSITVTLGNIGDQKSACTADPQAQSNRWTPVKDEQVYVTVTAEGDVKWVVSIQMSPD</sequence>
<reference evidence="2" key="1">
    <citation type="submission" date="2018-12" db="EMBL/GenBank/DDBJ databases">
        <title>Tengunoibacter tsumagoiensis gen. nov., sp. nov., Dictyobacter kobayashii sp. nov., D. alpinus sp. nov., and D. joshuensis sp. nov. and description of Dictyobacteraceae fam. nov. within the order Ktedonobacterales isolated from Tengu-no-mugimeshi.</title>
        <authorList>
            <person name="Wang C.M."/>
            <person name="Zheng Y."/>
            <person name="Sakai Y."/>
            <person name="Toyoda A."/>
            <person name="Minakuchi Y."/>
            <person name="Abe K."/>
            <person name="Yokota A."/>
            <person name="Yabe S."/>
        </authorList>
    </citation>
    <scope>NUCLEOTIDE SEQUENCE [LARGE SCALE GENOMIC DNA]</scope>
    <source>
        <strain evidence="2">Uno3</strain>
    </source>
</reference>
<proteinExistence type="predicted"/>
<protein>
    <submittedName>
        <fullName evidence="1">Uncharacterized protein</fullName>
    </submittedName>
</protein>